<keyword evidence="2" id="KW-1185">Reference proteome</keyword>
<dbReference type="EMBL" id="CP075371">
    <property type="protein sequence ID" value="QVT79173.1"/>
    <property type="molecule type" value="Genomic_DNA"/>
</dbReference>
<dbReference type="Proteomes" id="UP000679307">
    <property type="component" value="Chromosome"/>
</dbReference>
<protein>
    <recommendedName>
        <fullName evidence="3">Antitoxin</fullName>
    </recommendedName>
</protein>
<name>A0ABX8EKN5_9ACTN</name>
<evidence type="ECO:0000313" key="2">
    <source>
        <dbReference type="Proteomes" id="UP000679307"/>
    </source>
</evidence>
<dbReference type="RefSeq" id="WP_214058651.1">
    <property type="nucleotide sequence ID" value="NZ_BAAAHS010000177.1"/>
</dbReference>
<evidence type="ECO:0000313" key="1">
    <source>
        <dbReference type="EMBL" id="QVT79173.1"/>
    </source>
</evidence>
<evidence type="ECO:0008006" key="3">
    <source>
        <dbReference type="Google" id="ProtNLM"/>
    </source>
</evidence>
<proteinExistence type="predicted"/>
<sequence>MARINKAALIADVAQVAVRAHVVAQDPAVAKAARVALDDVIRAGQSTADLGREVVDAWNRAGPAARRI</sequence>
<organism evidence="1 2">
    <name type="scientific">Nocardioides aquaticus</name>
    <dbReference type="NCBI Taxonomy" id="160826"/>
    <lineage>
        <taxon>Bacteria</taxon>
        <taxon>Bacillati</taxon>
        <taxon>Actinomycetota</taxon>
        <taxon>Actinomycetes</taxon>
        <taxon>Propionibacteriales</taxon>
        <taxon>Nocardioidaceae</taxon>
        <taxon>Nocardioides</taxon>
    </lineage>
</organism>
<accession>A0ABX8EKN5</accession>
<reference evidence="1 2" key="1">
    <citation type="submission" date="2021-05" db="EMBL/GenBank/DDBJ databases">
        <title>Complete genome of Nocardioides aquaticus KCTC 9944T isolated from meromictic and hypersaline Ekho Lake, Antarctica.</title>
        <authorList>
            <person name="Hwang K."/>
            <person name="Kim K.M."/>
            <person name="Choe H."/>
        </authorList>
    </citation>
    <scope>NUCLEOTIDE SEQUENCE [LARGE SCALE GENOMIC DNA]</scope>
    <source>
        <strain evidence="1 2">KCTC 9944</strain>
    </source>
</reference>
<gene>
    <name evidence="1" type="ORF">ENKNEFLB_01554</name>
</gene>